<evidence type="ECO:0000256" key="3">
    <source>
        <dbReference type="ARBA" id="ARBA00022827"/>
    </source>
</evidence>
<dbReference type="InterPro" id="IPR028202">
    <property type="entry name" value="Reductase_C"/>
</dbReference>
<keyword evidence="4 7" id="KW-0560">Oxidoreductase</keyword>
<gene>
    <name evidence="7" type="ORF">VZC37_04985</name>
</gene>
<dbReference type="PANTHER" id="PTHR43557">
    <property type="entry name" value="APOPTOSIS-INDUCING FACTOR 1"/>
    <property type="match status" value="1"/>
</dbReference>
<dbReference type="SUPFAM" id="SSF51905">
    <property type="entry name" value="FAD/NAD(P)-binding domain"/>
    <property type="match status" value="2"/>
</dbReference>
<keyword evidence="3" id="KW-0274">FAD</keyword>
<dbReference type="InterPro" id="IPR036188">
    <property type="entry name" value="FAD/NAD-bd_sf"/>
</dbReference>
<dbReference type="Proteomes" id="UP001347146">
    <property type="component" value="Unassembled WGS sequence"/>
</dbReference>
<dbReference type="InterPro" id="IPR016156">
    <property type="entry name" value="FAD/NAD-linked_Rdtase_dimer_sf"/>
</dbReference>
<dbReference type="PANTHER" id="PTHR43557:SF2">
    <property type="entry name" value="RIESKE DOMAIN-CONTAINING PROTEIN-RELATED"/>
    <property type="match status" value="1"/>
</dbReference>
<keyword evidence="2" id="KW-0285">Flavoprotein</keyword>
<proteinExistence type="predicted"/>
<evidence type="ECO:0000313" key="7">
    <source>
        <dbReference type="EMBL" id="MEE3849674.1"/>
    </source>
</evidence>
<comment type="caution">
    <text evidence="7">The sequence shown here is derived from an EMBL/GenBank/DDBJ whole genome shotgun (WGS) entry which is preliminary data.</text>
</comment>
<comment type="cofactor">
    <cofactor evidence="1">
        <name>FAD</name>
        <dbReference type="ChEBI" id="CHEBI:57692"/>
    </cofactor>
</comment>
<dbReference type="Gene3D" id="3.50.50.60">
    <property type="entry name" value="FAD/NAD(P)-binding domain"/>
    <property type="match status" value="2"/>
</dbReference>
<dbReference type="Pfam" id="PF14759">
    <property type="entry name" value="Reductase_C"/>
    <property type="match status" value="1"/>
</dbReference>
<dbReference type="InterPro" id="IPR050446">
    <property type="entry name" value="FAD-oxidoreductase/Apoptosis"/>
</dbReference>
<dbReference type="RefSeq" id="WP_330431295.1">
    <property type="nucleotide sequence ID" value="NZ_JAZDUF010000001.1"/>
</dbReference>
<reference evidence="7 8" key="1">
    <citation type="submission" date="2024-01" db="EMBL/GenBank/DDBJ databases">
        <title>Draft genome sequence of Gordonia sp. LSe1-13.</title>
        <authorList>
            <person name="Suphannarot A."/>
            <person name="Mingma R."/>
        </authorList>
    </citation>
    <scope>NUCLEOTIDE SEQUENCE [LARGE SCALE GENOMIC DNA]</scope>
    <source>
        <strain evidence="7 8">LSe1-13</strain>
    </source>
</reference>
<sequence length="392" mass="41587">MKSVVIVGASAAGLSTAEALRREGFTGRIALVDSDDHMPYDRPPLSKQYLLGAWPAEKLALRSESAIGALEADLYLGRTARSLRLDSRTVVLDDGVELPFDDLVIATGVRPYLPENIAAKRVHTLRTLDDASRLRTALSSASRVAIVGAGFVGCEVAATCVSQGLDVELIDRSEAPLVGAIGTSLAHMITELHRSHGVCLHSGVGVLGIDDVHGGPSELALTDGSSVEADVVIVGVGSVPNTEWLFGTGIGLGNGIECDAYSQAAPRVWGVGDVASWVSARLARRVRVEHRLHAVEHAQHVARSIAHSRSTPFDPLPYFWSDQYDLRLQSFGHRAPAADLEVVAGSLDARKFVARYVSEGVIVGVIGANMPKETRLASREIGSPAELVTSSV</sequence>
<accession>A0ABU7M984</accession>
<keyword evidence="8" id="KW-1185">Reference proteome</keyword>
<evidence type="ECO:0000256" key="2">
    <source>
        <dbReference type="ARBA" id="ARBA00022630"/>
    </source>
</evidence>
<dbReference type="Gene3D" id="3.30.390.30">
    <property type="match status" value="1"/>
</dbReference>
<dbReference type="GO" id="GO:0016491">
    <property type="term" value="F:oxidoreductase activity"/>
    <property type="evidence" value="ECO:0007669"/>
    <property type="project" value="UniProtKB-KW"/>
</dbReference>
<dbReference type="EC" id="1.-.-.-" evidence="7"/>
<dbReference type="EMBL" id="JAZDUF010000001">
    <property type="protein sequence ID" value="MEE3849674.1"/>
    <property type="molecule type" value="Genomic_DNA"/>
</dbReference>
<name>A0ABU7M984_9ACTN</name>
<dbReference type="SUPFAM" id="SSF55424">
    <property type="entry name" value="FAD/NAD-linked reductases, dimerisation (C-terminal) domain"/>
    <property type="match status" value="1"/>
</dbReference>
<evidence type="ECO:0000313" key="8">
    <source>
        <dbReference type="Proteomes" id="UP001347146"/>
    </source>
</evidence>
<feature type="domain" description="FAD/NAD(P)-binding" evidence="5">
    <location>
        <begin position="3"/>
        <end position="297"/>
    </location>
</feature>
<protein>
    <submittedName>
        <fullName evidence="7">FAD/NAD(P)-binding oxidoreductase</fullName>
        <ecNumber evidence="7">1.-.-.-</ecNumber>
    </submittedName>
</protein>
<evidence type="ECO:0000259" key="6">
    <source>
        <dbReference type="Pfam" id="PF14759"/>
    </source>
</evidence>
<dbReference type="Pfam" id="PF07992">
    <property type="entry name" value="Pyr_redox_2"/>
    <property type="match status" value="1"/>
</dbReference>
<feature type="domain" description="Reductase C-terminal" evidence="6">
    <location>
        <begin position="318"/>
        <end position="383"/>
    </location>
</feature>
<dbReference type="PRINTS" id="PR00411">
    <property type="entry name" value="PNDRDTASEI"/>
</dbReference>
<evidence type="ECO:0000256" key="1">
    <source>
        <dbReference type="ARBA" id="ARBA00001974"/>
    </source>
</evidence>
<dbReference type="PRINTS" id="PR00368">
    <property type="entry name" value="FADPNR"/>
</dbReference>
<evidence type="ECO:0000259" key="5">
    <source>
        <dbReference type="Pfam" id="PF07992"/>
    </source>
</evidence>
<evidence type="ECO:0000256" key="4">
    <source>
        <dbReference type="ARBA" id="ARBA00023002"/>
    </source>
</evidence>
<organism evidence="7 8">
    <name type="scientific">Gordonia sesuvii</name>
    <dbReference type="NCBI Taxonomy" id="3116777"/>
    <lineage>
        <taxon>Bacteria</taxon>
        <taxon>Bacillati</taxon>
        <taxon>Actinomycetota</taxon>
        <taxon>Actinomycetes</taxon>
        <taxon>Mycobacteriales</taxon>
        <taxon>Gordoniaceae</taxon>
        <taxon>Gordonia</taxon>
    </lineage>
</organism>
<dbReference type="InterPro" id="IPR023753">
    <property type="entry name" value="FAD/NAD-binding_dom"/>
</dbReference>